<dbReference type="Proteomes" id="UP001357223">
    <property type="component" value="Chromosome"/>
</dbReference>
<keyword evidence="4" id="KW-0966">Cell projection</keyword>
<evidence type="ECO:0000313" key="5">
    <source>
        <dbReference type="Proteomes" id="UP001357223"/>
    </source>
</evidence>
<evidence type="ECO:0000256" key="2">
    <source>
        <dbReference type="ARBA" id="ARBA00022795"/>
    </source>
</evidence>
<dbReference type="RefSeq" id="WP_338452053.1">
    <property type="nucleotide sequence ID" value="NZ_CP137640.1"/>
</dbReference>
<organism evidence="4 5">
    <name type="scientific">Niallia oryzisoli</name>
    <dbReference type="NCBI Taxonomy" id="1737571"/>
    <lineage>
        <taxon>Bacteria</taxon>
        <taxon>Bacillati</taxon>
        <taxon>Bacillota</taxon>
        <taxon>Bacilli</taxon>
        <taxon>Bacillales</taxon>
        <taxon>Bacillaceae</taxon>
        <taxon>Niallia</taxon>
    </lineage>
</organism>
<keyword evidence="4" id="KW-0969">Cilium</keyword>
<dbReference type="Pfam" id="PF03963">
    <property type="entry name" value="FlgD"/>
    <property type="match status" value="1"/>
</dbReference>
<dbReference type="InterPro" id="IPR005648">
    <property type="entry name" value="FlgD"/>
</dbReference>
<accession>A0ABZ2CLF9</accession>
<evidence type="ECO:0000313" key="4">
    <source>
        <dbReference type="EMBL" id="WVX83166.1"/>
    </source>
</evidence>
<evidence type="ECO:0000256" key="3">
    <source>
        <dbReference type="RuleBase" id="RU362076"/>
    </source>
</evidence>
<comment type="similarity">
    <text evidence="1 3">Belongs to the FlgD family.</text>
</comment>
<evidence type="ECO:0000256" key="1">
    <source>
        <dbReference type="ARBA" id="ARBA00010577"/>
    </source>
</evidence>
<keyword evidence="4" id="KW-0282">Flagellum</keyword>
<dbReference type="EMBL" id="CP137640">
    <property type="protein sequence ID" value="WVX83166.1"/>
    <property type="molecule type" value="Genomic_DNA"/>
</dbReference>
<proteinExistence type="inferred from homology"/>
<keyword evidence="5" id="KW-1185">Reference proteome</keyword>
<name>A0ABZ2CLF9_9BACI</name>
<protein>
    <recommendedName>
        <fullName evidence="3">Basal-body rod modification protein FlgD</fullName>
    </recommendedName>
</protein>
<sequence>MANTIDSNLYLSNYQKAERKTGSSELGKDDFLKLLMTQLQNQDPSNPMQDTEFIAQMAQFSSLEQMTNLNSSFEKFISQQQQSLLISYNQFVGKEITWHKLSELEDGTTEVQDGTGKVSGIQYKNDQVVFILEDGTELEPANISQVNETINESNMIQASMMIGKKVTFVNESNEEETAVIHSVSFKNGKAAFQLENEGNTAITAAQMIKIE</sequence>
<dbReference type="NCBIfam" id="NF007197">
    <property type="entry name" value="PRK09618.1"/>
    <property type="match status" value="1"/>
</dbReference>
<keyword evidence="2 3" id="KW-1005">Bacterial flagellum biogenesis</keyword>
<reference evidence="4 5" key="1">
    <citation type="submission" date="2023-10" db="EMBL/GenBank/DDBJ databases">
        <title>Niallia locisalis sp.nov. isolated from a salt pond sample.</title>
        <authorList>
            <person name="Li X.-J."/>
            <person name="Dong L."/>
        </authorList>
    </citation>
    <scope>NUCLEOTIDE SEQUENCE [LARGE SCALE GENOMIC DNA]</scope>
    <source>
        <strain evidence="4 5">DSM 29761</strain>
    </source>
</reference>
<comment type="function">
    <text evidence="3">Required for flagellar hook formation. May act as a scaffolding protein.</text>
</comment>
<gene>
    <name evidence="4" type="primary">flgD</name>
    <name evidence="4" type="ORF">R4Z09_09350</name>
</gene>